<dbReference type="Gene3D" id="1.10.287.130">
    <property type="match status" value="1"/>
</dbReference>
<dbReference type="Pfam" id="PF01590">
    <property type="entry name" value="GAF"/>
    <property type="match status" value="1"/>
</dbReference>
<dbReference type="CDD" id="cd00082">
    <property type="entry name" value="HisKA"/>
    <property type="match status" value="1"/>
</dbReference>
<evidence type="ECO:0000259" key="4">
    <source>
        <dbReference type="PROSITE" id="PS50109"/>
    </source>
</evidence>
<evidence type="ECO:0000313" key="6">
    <source>
        <dbReference type="Proteomes" id="UP001600165"/>
    </source>
</evidence>
<comment type="caution">
    <text evidence="5">The sequence shown here is derived from an EMBL/GenBank/DDBJ whole genome shotgun (WGS) entry which is preliminary data.</text>
</comment>
<dbReference type="RefSeq" id="WP_377967713.1">
    <property type="nucleotide sequence ID" value="NZ_JBHZOL010000102.1"/>
</dbReference>
<proteinExistence type="predicted"/>
<keyword evidence="3" id="KW-0808">Transferase</keyword>
<dbReference type="InterPro" id="IPR003018">
    <property type="entry name" value="GAF"/>
</dbReference>
<dbReference type="SMART" id="SM00065">
    <property type="entry name" value="GAF"/>
    <property type="match status" value="1"/>
</dbReference>
<feature type="domain" description="Histidine kinase" evidence="4">
    <location>
        <begin position="211"/>
        <end position="466"/>
    </location>
</feature>
<protein>
    <recommendedName>
        <fullName evidence="2">histidine kinase</fullName>
        <ecNumber evidence="2">2.7.13.3</ecNumber>
    </recommendedName>
</protein>
<dbReference type="InterPro" id="IPR036890">
    <property type="entry name" value="HATPase_C_sf"/>
</dbReference>
<sequence length="478" mass="52728">MDKPLPVDSEQQRFRAIQELGLLSDESIPVFDEATQTAARILAVPICVFSVADRGFQFFKSAVGLSQLGLMNQLAASRRLPRQEALCSQVIDSAKVLTVEDIAKHPEFAQSRLVQHYGIRSYLGVPLMISSGECVGSLAVMDLVPRQFTAQDTAFLELNARWSISEFERDRLFQATSRDQAPATSALSFQPKAETSLQSTINAVRIELIAQLTQELRNPLTSIMGMASMLSREIYGPLTQKQKEYAGIIRNSSQTVLNLMDEIIGLGTSQEDYRQLSLAPADVEMLSQQAIGSLEPLAQQQDQSISLSVEPGSRIWVLDKSKIKQLIYHLVYSVIRLASEGGTVRLHISRKGDRLNIAVWFSHPWLGEGLPQSILSLDQLLEISLNEQVVVDPRYSYPVGAKPDLSLEANLQTMLEASEATKAEISREGLGLLLSRQLTEIHGGSLTLQGSLESGYRYVVSLPQLAEEVTTVAVAQNF</sequence>
<evidence type="ECO:0000313" key="5">
    <source>
        <dbReference type="EMBL" id="MFE4108213.1"/>
    </source>
</evidence>
<keyword evidence="6" id="KW-1185">Reference proteome</keyword>
<reference evidence="5 6" key="1">
    <citation type="submission" date="2024-10" db="EMBL/GenBank/DDBJ databases">
        <authorList>
            <person name="Ratan Roy A."/>
            <person name="Morales Sandoval P.H."/>
            <person name="De Los Santos Villalobos S."/>
            <person name="Chakraborty S."/>
            <person name="Mukherjee J."/>
        </authorList>
    </citation>
    <scope>NUCLEOTIDE SEQUENCE [LARGE SCALE GENOMIC DNA]</scope>
    <source>
        <strain evidence="5 6">S1</strain>
    </source>
</reference>
<name>A0ABW6IJ28_9CYAN</name>
<evidence type="ECO:0000256" key="1">
    <source>
        <dbReference type="ARBA" id="ARBA00000085"/>
    </source>
</evidence>
<dbReference type="Pfam" id="PF02518">
    <property type="entry name" value="HATPase_c"/>
    <property type="match status" value="1"/>
</dbReference>
<evidence type="ECO:0000256" key="2">
    <source>
        <dbReference type="ARBA" id="ARBA00012438"/>
    </source>
</evidence>
<evidence type="ECO:0000256" key="3">
    <source>
        <dbReference type="ARBA" id="ARBA00022777"/>
    </source>
</evidence>
<organism evidence="5 6">
    <name type="scientific">Almyronema epifaneia S1</name>
    <dbReference type="NCBI Taxonomy" id="2991925"/>
    <lineage>
        <taxon>Bacteria</taxon>
        <taxon>Bacillati</taxon>
        <taxon>Cyanobacteriota</taxon>
        <taxon>Cyanophyceae</taxon>
        <taxon>Nodosilineales</taxon>
        <taxon>Nodosilineaceae</taxon>
        <taxon>Almyronema</taxon>
        <taxon>Almyronema epifaneia</taxon>
    </lineage>
</organism>
<dbReference type="PROSITE" id="PS50109">
    <property type="entry name" value="HIS_KIN"/>
    <property type="match status" value="1"/>
</dbReference>
<gene>
    <name evidence="5" type="ORF">ACFVKH_18170</name>
</gene>
<accession>A0ABW6IJ28</accession>
<keyword evidence="3" id="KW-0418">Kinase</keyword>
<dbReference type="SUPFAM" id="SSF47384">
    <property type="entry name" value="Homodimeric domain of signal transducing histidine kinase"/>
    <property type="match status" value="1"/>
</dbReference>
<dbReference type="InterPro" id="IPR029016">
    <property type="entry name" value="GAF-like_dom_sf"/>
</dbReference>
<dbReference type="EC" id="2.7.13.3" evidence="2"/>
<dbReference type="PANTHER" id="PTHR43102:SF2">
    <property type="entry name" value="GAF DOMAIN-CONTAINING PROTEIN"/>
    <property type="match status" value="1"/>
</dbReference>
<dbReference type="InterPro" id="IPR005467">
    <property type="entry name" value="His_kinase_dom"/>
</dbReference>
<dbReference type="SMART" id="SM00388">
    <property type="entry name" value="HisKA"/>
    <property type="match status" value="1"/>
</dbReference>
<dbReference type="SUPFAM" id="SSF55781">
    <property type="entry name" value="GAF domain-like"/>
    <property type="match status" value="1"/>
</dbReference>
<dbReference type="InterPro" id="IPR003661">
    <property type="entry name" value="HisK_dim/P_dom"/>
</dbReference>
<dbReference type="Gene3D" id="3.30.565.10">
    <property type="entry name" value="Histidine kinase-like ATPase, C-terminal domain"/>
    <property type="match status" value="1"/>
</dbReference>
<dbReference type="InterPro" id="IPR003594">
    <property type="entry name" value="HATPase_dom"/>
</dbReference>
<dbReference type="PANTHER" id="PTHR43102">
    <property type="entry name" value="SLR1143 PROTEIN"/>
    <property type="match status" value="1"/>
</dbReference>
<dbReference type="SUPFAM" id="SSF55874">
    <property type="entry name" value="ATPase domain of HSP90 chaperone/DNA topoisomerase II/histidine kinase"/>
    <property type="match status" value="1"/>
</dbReference>
<comment type="catalytic activity">
    <reaction evidence="1">
        <text>ATP + protein L-histidine = ADP + protein N-phospho-L-histidine.</text>
        <dbReference type="EC" id="2.7.13.3"/>
    </reaction>
</comment>
<dbReference type="Proteomes" id="UP001600165">
    <property type="component" value="Unassembled WGS sequence"/>
</dbReference>
<dbReference type="EMBL" id="JBHZOL010000102">
    <property type="protein sequence ID" value="MFE4108213.1"/>
    <property type="molecule type" value="Genomic_DNA"/>
</dbReference>
<dbReference type="Pfam" id="PF00512">
    <property type="entry name" value="HisKA"/>
    <property type="match status" value="1"/>
</dbReference>
<dbReference type="Gene3D" id="3.30.450.40">
    <property type="match status" value="1"/>
</dbReference>
<dbReference type="InterPro" id="IPR036097">
    <property type="entry name" value="HisK_dim/P_sf"/>
</dbReference>